<protein>
    <submittedName>
        <fullName evidence="2">Uncharacterized protein</fullName>
    </submittedName>
</protein>
<keyword evidence="1" id="KW-1133">Transmembrane helix</keyword>
<evidence type="ECO:0000256" key="1">
    <source>
        <dbReference type="SAM" id="Phobius"/>
    </source>
</evidence>
<evidence type="ECO:0000313" key="2">
    <source>
        <dbReference type="EMBL" id="RUO30757.1"/>
    </source>
</evidence>
<feature type="transmembrane region" description="Helical" evidence="1">
    <location>
        <begin position="61"/>
        <end position="80"/>
    </location>
</feature>
<dbReference type="RefSeq" id="WP_126788732.1">
    <property type="nucleotide sequence ID" value="NZ_PIPN01000002.1"/>
</dbReference>
<name>A0ABY0C000_9GAMM</name>
<reference evidence="2 3" key="1">
    <citation type="journal article" date="2018" name="Front. Microbiol.">
        <title>Genome-Based Analysis Reveals the Taxonomy and Diversity of the Family Idiomarinaceae.</title>
        <authorList>
            <person name="Liu Y."/>
            <person name="Lai Q."/>
            <person name="Shao Z."/>
        </authorList>
    </citation>
    <scope>NUCLEOTIDE SEQUENCE [LARGE SCALE GENOMIC DNA]</scope>
    <source>
        <strain evidence="2 3">GBSy1</strain>
    </source>
</reference>
<comment type="caution">
    <text evidence="2">The sequence shown here is derived from an EMBL/GenBank/DDBJ whole genome shotgun (WGS) entry which is preliminary data.</text>
</comment>
<gene>
    <name evidence="2" type="ORF">CWE12_05820</name>
</gene>
<keyword evidence="1" id="KW-0812">Transmembrane</keyword>
<dbReference type="Proteomes" id="UP000287410">
    <property type="component" value="Unassembled WGS sequence"/>
</dbReference>
<organism evidence="2 3">
    <name type="scientific">Aliidiomarina sedimenti</name>
    <dbReference type="NCBI Taxonomy" id="1933879"/>
    <lineage>
        <taxon>Bacteria</taxon>
        <taxon>Pseudomonadati</taxon>
        <taxon>Pseudomonadota</taxon>
        <taxon>Gammaproteobacteria</taxon>
        <taxon>Alteromonadales</taxon>
        <taxon>Idiomarinaceae</taxon>
        <taxon>Aliidiomarina</taxon>
    </lineage>
</organism>
<dbReference type="EMBL" id="PIPN01000002">
    <property type="protein sequence ID" value="RUO30757.1"/>
    <property type="molecule type" value="Genomic_DNA"/>
</dbReference>
<evidence type="ECO:0000313" key="3">
    <source>
        <dbReference type="Proteomes" id="UP000287410"/>
    </source>
</evidence>
<sequence>MKLVTLSVIVVCGLFIVLGLTNQIGFAIIGTISLLPINLLYGSMSFSEFQQDKKKYDGPRIFAHPLLLVFVLIFTKPYWLG</sequence>
<keyword evidence="1" id="KW-0472">Membrane</keyword>
<keyword evidence="3" id="KW-1185">Reference proteome</keyword>
<accession>A0ABY0C000</accession>
<proteinExistence type="predicted"/>